<proteinExistence type="inferred from homology"/>
<feature type="transmembrane region" description="Helical" evidence="7">
    <location>
        <begin position="158"/>
        <end position="176"/>
    </location>
</feature>
<evidence type="ECO:0000313" key="9">
    <source>
        <dbReference type="Proteomes" id="UP001518990"/>
    </source>
</evidence>
<keyword evidence="3" id="KW-0813">Transport</keyword>
<feature type="transmembrane region" description="Helical" evidence="7">
    <location>
        <begin position="373"/>
        <end position="392"/>
    </location>
</feature>
<accession>A0ABS3KF07</accession>
<evidence type="ECO:0000256" key="2">
    <source>
        <dbReference type="ARBA" id="ARBA00008821"/>
    </source>
</evidence>
<evidence type="ECO:0000256" key="1">
    <source>
        <dbReference type="ARBA" id="ARBA00004141"/>
    </source>
</evidence>
<feature type="transmembrane region" description="Helical" evidence="7">
    <location>
        <begin position="429"/>
        <end position="452"/>
    </location>
</feature>
<dbReference type="PANTHER" id="PTHR42810:SF4">
    <property type="entry name" value="URIC ACID TRANSPORTER UACT"/>
    <property type="match status" value="1"/>
</dbReference>
<feature type="transmembrane region" description="Helical" evidence="7">
    <location>
        <begin position="75"/>
        <end position="96"/>
    </location>
</feature>
<evidence type="ECO:0000256" key="5">
    <source>
        <dbReference type="ARBA" id="ARBA00022989"/>
    </source>
</evidence>
<evidence type="ECO:0000313" key="8">
    <source>
        <dbReference type="EMBL" id="MBO1075587.1"/>
    </source>
</evidence>
<feature type="transmembrane region" description="Helical" evidence="7">
    <location>
        <begin position="116"/>
        <end position="146"/>
    </location>
</feature>
<protein>
    <submittedName>
        <fullName evidence="8">Purine/pyrimidine permease</fullName>
    </submittedName>
</protein>
<evidence type="ECO:0000256" key="7">
    <source>
        <dbReference type="SAM" id="Phobius"/>
    </source>
</evidence>
<feature type="transmembrane region" description="Helical" evidence="7">
    <location>
        <begin position="42"/>
        <end position="63"/>
    </location>
</feature>
<dbReference type="EMBL" id="JACTNF010000013">
    <property type="protein sequence ID" value="MBO1075587.1"/>
    <property type="molecule type" value="Genomic_DNA"/>
</dbReference>
<sequence length="593" mass="62020">MRRGWAGPAGWLDRLFPRPVPGNRKRPEDFVYTTEEKPPLPVLLGMGLQHALLALIFALYAVIAAQGMGLDAGQTIGFVSATVLVMGCGTLLQSLPTRFSAGMLLVTIPGPSRLPIHIAVTLQFGLAATMGATIIAGLATVAMARLIPRLRPVFPPEVIGVVVLMLGITLVTGGVSRSVGLTGEGQAFSGPAALAAAATVACMVGIAVWGSPGWRRVAMLAGAVVGTLVAALTGSLPTGGLPEMPLLAVPVLGLQLPWPEFHPVAVLVILLSQFITIMDQFASTLSMDRLTDANWRRADMPMVGRAITGVGITQILFGCTGTLPGSSSSANIGLVHATGIAARRVGTVAGLALILAAFFPPVAGLLALTPAPVVGGILLYTAAYMITAGMDLIMSRMMNARRSFTVGLAVVLGTAVMLVPQLSQEAPEWSRVILASGLTVGAIAAVALNALFRIGIRQTHRQVLPPEREAQAAQEALEFSGKLWGVRQDTVLRAGYAVGEALEALREMGVGGPVTLTTSFDEFSLVSTLSYRGRALRLEPGAAPDMAAMLEAEEEDLDDAMRQLSALMIVRLADRVRASQRGETAELQLSISN</sequence>
<dbReference type="Proteomes" id="UP001518990">
    <property type="component" value="Unassembled WGS sequence"/>
</dbReference>
<feature type="transmembrane region" description="Helical" evidence="7">
    <location>
        <begin position="404"/>
        <end position="423"/>
    </location>
</feature>
<organism evidence="8 9">
    <name type="scientific">Roseomonas marmotae</name>
    <dbReference type="NCBI Taxonomy" id="2768161"/>
    <lineage>
        <taxon>Bacteria</taxon>
        <taxon>Pseudomonadati</taxon>
        <taxon>Pseudomonadota</taxon>
        <taxon>Alphaproteobacteria</taxon>
        <taxon>Acetobacterales</taxon>
        <taxon>Roseomonadaceae</taxon>
        <taxon>Roseomonas</taxon>
    </lineage>
</organism>
<gene>
    <name evidence="8" type="ORF">IAI60_13310</name>
</gene>
<reference evidence="8 9" key="1">
    <citation type="submission" date="2020-09" db="EMBL/GenBank/DDBJ databases">
        <title>Roseomonas.</title>
        <authorList>
            <person name="Zhu W."/>
        </authorList>
    </citation>
    <scope>NUCLEOTIDE SEQUENCE [LARGE SCALE GENOMIC DNA]</scope>
    <source>
        <strain evidence="8 9">1311</strain>
    </source>
</reference>
<keyword evidence="4 7" id="KW-0812">Transmembrane</keyword>
<dbReference type="Pfam" id="PF00860">
    <property type="entry name" value="Xan_ur_permease"/>
    <property type="match status" value="1"/>
</dbReference>
<comment type="subcellular location">
    <subcellularLocation>
        <location evidence="1">Membrane</location>
        <topology evidence="1">Multi-pass membrane protein</topology>
    </subcellularLocation>
</comment>
<dbReference type="RefSeq" id="WP_207447906.1">
    <property type="nucleotide sequence ID" value="NZ_CP061091.1"/>
</dbReference>
<feature type="transmembrane region" description="Helical" evidence="7">
    <location>
        <begin position="261"/>
        <end position="282"/>
    </location>
</feature>
<evidence type="ECO:0000256" key="3">
    <source>
        <dbReference type="ARBA" id="ARBA00022448"/>
    </source>
</evidence>
<feature type="transmembrane region" description="Helical" evidence="7">
    <location>
        <begin position="188"/>
        <end position="210"/>
    </location>
</feature>
<dbReference type="NCBIfam" id="NF037981">
    <property type="entry name" value="NCS2_1"/>
    <property type="match status" value="1"/>
</dbReference>
<dbReference type="PANTHER" id="PTHR42810">
    <property type="entry name" value="PURINE PERMEASE C1399.01C-RELATED"/>
    <property type="match status" value="1"/>
</dbReference>
<keyword evidence="5 7" id="KW-1133">Transmembrane helix</keyword>
<evidence type="ECO:0000256" key="6">
    <source>
        <dbReference type="ARBA" id="ARBA00023136"/>
    </source>
</evidence>
<feature type="transmembrane region" description="Helical" evidence="7">
    <location>
        <begin position="217"/>
        <end position="241"/>
    </location>
</feature>
<comment type="caution">
    <text evidence="8">The sequence shown here is derived from an EMBL/GenBank/DDBJ whole genome shotgun (WGS) entry which is preliminary data.</text>
</comment>
<name>A0ABS3KF07_9PROT</name>
<comment type="similarity">
    <text evidence="2">Belongs to the nucleobase:cation symporter-2 (NCS2) (TC 2.A.40) family.</text>
</comment>
<dbReference type="InterPro" id="IPR006043">
    <property type="entry name" value="NCS2"/>
</dbReference>
<keyword evidence="6 7" id="KW-0472">Membrane</keyword>
<keyword evidence="9" id="KW-1185">Reference proteome</keyword>
<evidence type="ECO:0000256" key="4">
    <source>
        <dbReference type="ARBA" id="ARBA00022692"/>
    </source>
</evidence>